<reference evidence="2" key="1">
    <citation type="journal article" date="2019" name="Int. J. Syst. Evol. Microbiol.">
        <title>The Global Catalogue of Microorganisms (GCM) 10K type strain sequencing project: providing services to taxonomists for standard genome sequencing and annotation.</title>
        <authorList>
            <consortium name="The Broad Institute Genomics Platform"/>
            <consortium name="The Broad Institute Genome Sequencing Center for Infectious Disease"/>
            <person name="Wu L."/>
            <person name="Ma J."/>
        </authorList>
    </citation>
    <scope>NUCLEOTIDE SEQUENCE [LARGE SCALE GENOMIC DNA]</scope>
    <source>
        <strain evidence="2">CGMCC 1.12942</strain>
    </source>
</reference>
<comment type="caution">
    <text evidence="1">The sequence shown here is derived from an EMBL/GenBank/DDBJ whole genome shotgun (WGS) entry which is preliminary data.</text>
</comment>
<name>A0ABW2RJM7_9BACL</name>
<proteinExistence type="predicted"/>
<sequence>MSKLTDYCQFEHTWPIYEITALEGQLARILNVLEIPYDPKEVEERFEQAWESEDRFTDLVISHPEDKNIFLLYHIDFKAPDYDYLIIRGKKEKKKMIQQVFVEEWLRTSGPKYPSDMDIDTYFGDRIESGVSKIKYIIQDKSLDLQWFGINEGESFSL</sequence>
<evidence type="ECO:0000313" key="2">
    <source>
        <dbReference type="Proteomes" id="UP001596500"/>
    </source>
</evidence>
<gene>
    <name evidence="1" type="ORF">ACFQNG_08365</name>
</gene>
<protein>
    <submittedName>
        <fullName evidence="1">Uncharacterized protein</fullName>
    </submittedName>
</protein>
<dbReference type="RefSeq" id="WP_379864457.1">
    <property type="nucleotide sequence ID" value="NZ_JBHTBW010000020.1"/>
</dbReference>
<accession>A0ABW2RJM7</accession>
<dbReference type="Proteomes" id="UP001596500">
    <property type="component" value="Unassembled WGS sequence"/>
</dbReference>
<keyword evidence="2" id="KW-1185">Reference proteome</keyword>
<evidence type="ECO:0000313" key="1">
    <source>
        <dbReference type="EMBL" id="MFC7441168.1"/>
    </source>
</evidence>
<organism evidence="1 2">
    <name type="scientific">Laceyella putida</name>
    <dbReference type="NCBI Taxonomy" id="110101"/>
    <lineage>
        <taxon>Bacteria</taxon>
        <taxon>Bacillati</taxon>
        <taxon>Bacillota</taxon>
        <taxon>Bacilli</taxon>
        <taxon>Bacillales</taxon>
        <taxon>Thermoactinomycetaceae</taxon>
        <taxon>Laceyella</taxon>
    </lineage>
</organism>
<dbReference type="EMBL" id="JBHTBW010000020">
    <property type="protein sequence ID" value="MFC7441168.1"/>
    <property type="molecule type" value="Genomic_DNA"/>
</dbReference>